<keyword evidence="4" id="KW-1185">Reference proteome</keyword>
<comment type="caution">
    <text evidence="3">The sequence shown here is derived from an EMBL/GenBank/DDBJ whole genome shotgun (WGS) entry which is preliminary data.</text>
</comment>
<feature type="region of interest" description="Disordered" evidence="1">
    <location>
        <begin position="30"/>
        <end position="89"/>
    </location>
</feature>
<accession>A0A5S4W077</accession>
<name>A0A5S4W077_9BRAD</name>
<gene>
    <name evidence="3" type="ORF">FXB38_40060</name>
</gene>
<proteinExistence type="predicted"/>
<dbReference type="OrthoDB" id="8244770at2"/>
<dbReference type="EMBL" id="VSSR01000109">
    <property type="protein sequence ID" value="TYL71357.1"/>
    <property type="molecule type" value="Genomic_DNA"/>
</dbReference>
<keyword evidence="2" id="KW-0812">Transmembrane</keyword>
<protein>
    <submittedName>
        <fullName evidence="3">Uncharacterized protein</fullName>
    </submittedName>
</protein>
<keyword evidence="2" id="KW-1133">Transmembrane helix</keyword>
<evidence type="ECO:0000256" key="1">
    <source>
        <dbReference type="SAM" id="MobiDB-lite"/>
    </source>
</evidence>
<evidence type="ECO:0000313" key="4">
    <source>
        <dbReference type="Proteomes" id="UP000324853"/>
    </source>
</evidence>
<organism evidence="3 4">
    <name type="scientific">Bradyrhizobium cytisi</name>
    <dbReference type="NCBI Taxonomy" id="515489"/>
    <lineage>
        <taxon>Bacteria</taxon>
        <taxon>Pseudomonadati</taxon>
        <taxon>Pseudomonadota</taxon>
        <taxon>Alphaproteobacteria</taxon>
        <taxon>Hyphomicrobiales</taxon>
        <taxon>Nitrobacteraceae</taxon>
        <taxon>Bradyrhizobium</taxon>
    </lineage>
</organism>
<reference evidence="3 4" key="1">
    <citation type="submission" date="2019-08" db="EMBL/GenBank/DDBJ databases">
        <title>Bradyrhizobium hipponensis sp. nov., a rhizobium isolated from a Lupinus angustifolius root nodule in Tunisia.</title>
        <authorList>
            <person name="Off K."/>
            <person name="Rejili M."/>
            <person name="Mars M."/>
            <person name="Brachmann A."/>
            <person name="Marin M."/>
        </authorList>
    </citation>
    <scope>NUCLEOTIDE SEQUENCE [LARGE SCALE GENOMIC DNA]</scope>
    <source>
        <strain evidence="3 4">CTAW11</strain>
    </source>
</reference>
<dbReference type="RefSeq" id="WP_148756396.1">
    <property type="nucleotide sequence ID" value="NZ_VSSR01000109.1"/>
</dbReference>
<evidence type="ECO:0000313" key="3">
    <source>
        <dbReference type="EMBL" id="TYL71357.1"/>
    </source>
</evidence>
<dbReference type="AlphaFoldDB" id="A0A5S4W077"/>
<feature type="compositionally biased region" description="Low complexity" evidence="1">
    <location>
        <begin position="37"/>
        <end position="61"/>
    </location>
</feature>
<evidence type="ECO:0000256" key="2">
    <source>
        <dbReference type="SAM" id="Phobius"/>
    </source>
</evidence>
<dbReference type="Proteomes" id="UP000324853">
    <property type="component" value="Unassembled WGS sequence"/>
</dbReference>
<feature type="transmembrane region" description="Helical" evidence="2">
    <location>
        <begin position="6"/>
        <end position="27"/>
    </location>
</feature>
<keyword evidence="2" id="KW-0472">Membrane</keyword>
<sequence>MRLSDLAKGSSVFLAVIVAGYVSTIYVDQRLAPPPKTANETASEPASTSTPAPTDSPAPANGGSACIGEGGSWKNWPWPNVPMGSPKCP</sequence>